<organism evidence="2 3">
    <name type="scientific">Halovulum dunhuangense</name>
    <dbReference type="NCBI Taxonomy" id="1505036"/>
    <lineage>
        <taxon>Bacteria</taxon>
        <taxon>Pseudomonadati</taxon>
        <taxon>Pseudomonadota</taxon>
        <taxon>Alphaproteobacteria</taxon>
        <taxon>Rhodobacterales</taxon>
        <taxon>Paracoccaceae</taxon>
        <taxon>Halovulum</taxon>
    </lineage>
</organism>
<feature type="transmembrane region" description="Helical" evidence="1">
    <location>
        <begin position="29"/>
        <end position="50"/>
    </location>
</feature>
<sequence length="68" mass="6907">MTFSLAIGLVAGLIAAILALIAGAGPWLAVLAYALTGAIAIAISALLAAYRPSLPRRMADLVESDLKD</sequence>
<evidence type="ECO:0008006" key="4">
    <source>
        <dbReference type="Google" id="ProtNLM"/>
    </source>
</evidence>
<keyword evidence="3" id="KW-1185">Reference proteome</keyword>
<gene>
    <name evidence="2" type="ORF">HMH01_07550</name>
</gene>
<keyword evidence="1" id="KW-0472">Membrane</keyword>
<proteinExistence type="predicted"/>
<name>A0A849L1Z6_9RHOB</name>
<keyword evidence="1" id="KW-1133">Transmembrane helix</keyword>
<dbReference type="EMBL" id="JABFBC010000001">
    <property type="protein sequence ID" value="NNU80293.1"/>
    <property type="molecule type" value="Genomic_DNA"/>
</dbReference>
<comment type="caution">
    <text evidence="2">The sequence shown here is derived from an EMBL/GenBank/DDBJ whole genome shotgun (WGS) entry which is preliminary data.</text>
</comment>
<evidence type="ECO:0000313" key="3">
    <source>
        <dbReference type="Proteomes" id="UP000572377"/>
    </source>
</evidence>
<protein>
    <recommendedName>
        <fullName evidence="4">Major facilitator superfamily (MFS) profile domain-containing protein</fullName>
    </recommendedName>
</protein>
<keyword evidence="1" id="KW-0812">Transmembrane</keyword>
<accession>A0A849L1Z6</accession>
<evidence type="ECO:0000313" key="2">
    <source>
        <dbReference type="EMBL" id="NNU80293.1"/>
    </source>
</evidence>
<reference evidence="2 3" key="1">
    <citation type="submission" date="2020-05" db="EMBL/GenBank/DDBJ databases">
        <title>Gimesia benthica sp. nov., a novel planctomycete isolated from a deep-sea water sample of the Northwest Indian Ocean.</title>
        <authorList>
            <person name="Wang J."/>
            <person name="Ruan C."/>
            <person name="Song L."/>
            <person name="Zhu Y."/>
            <person name="Li A."/>
            <person name="Zheng X."/>
            <person name="Wang L."/>
            <person name="Lu Z."/>
            <person name="Huang Y."/>
            <person name="Du W."/>
            <person name="Zhou Y."/>
            <person name="Huang L."/>
            <person name="Dai X."/>
        </authorList>
    </citation>
    <scope>NUCLEOTIDE SEQUENCE [LARGE SCALE GENOMIC DNA]</scope>
    <source>
        <strain evidence="2 3">YYQ-30</strain>
    </source>
</reference>
<dbReference type="RefSeq" id="WP_171323929.1">
    <property type="nucleotide sequence ID" value="NZ_JABFBC010000001.1"/>
</dbReference>
<dbReference type="Proteomes" id="UP000572377">
    <property type="component" value="Unassembled WGS sequence"/>
</dbReference>
<evidence type="ECO:0000256" key="1">
    <source>
        <dbReference type="SAM" id="Phobius"/>
    </source>
</evidence>
<dbReference type="AlphaFoldDB" id="A0A849L1Z6"/>